<evidence type="ECO:0000313" key="3">
    <source>
        <dbReference type="Proteomes" id="UP000515977"/>
    </source>
</evidence>
<keyword evidence="3" id="KW-1185">Reference proteome</keyword>
<dbReference type="KEGG" id="tbv:H9L17_01450"/>
<proteinExistence type="predicted"/>
<dbReference type="RefSeq" id="WP_187571810.1">
    <property type="nucleotide sequence ID" value="NZ_CP060711.1"/>
</dbReference>
<accession>A0A7G9QXJ6</accession>
<dbReference type="InterPro" id="IPR008613">
    <property type="entry name" value="Excalibur_Ca-bd_domain"/>
</dbReference>
<evidence type="ECO:0000313" key="2">
    <source>
        <dbReference type="EMBL" id="QNN48071.1"/>
    </source>
</evidence>
<evidence type="ECO:0000259" key="1">
    <source>
        <dbReference type="Pfam" id="PF05901"/>
    </source>
</evidence>
<reference evidence="2 3" key="1">
    <citation type="submission" date="2020-08" db="EMBL/GenBank/DDBJ databases">
        <title>Genome sequence of Thermomonas brevis KACC 16975T.</title>
        <authorList>
            <person name="Hyun D.-W."/>
            <person name="Bae J.-W."/>
        </authorList>
    </citation>
    <scope>NUCLEOTIDE SEQUENCE [LARGE SCALE GENOMIC DNA]</scope>
    <source>
        <strain evidence="2 3">KACC 16975</strain>
    </source>
</reference>
<gene>
    <name evidence="2" type="ORF">H9L17_01450</name>
</gene>
<protein>
    <submittedName>
        <fullName evidence="2">Excalibur calcium-binding domain-containing protein</fullName>
    </submittedName>
</protein>
<dbReference type="Pfam" id="PF05901">
    <property type="entry name" value="Excalibur"/>
    <property type="match status" value="1"/>
</dbReference>
<dbReference type="EMBL" id="CP060711">
    <property type="protein sequence ID" value="QNN48071.1"/>
    <property type="molecule type" value="Genomic_DNA"/>
</dbReference>
<dbReference type="Proteomes" id="UP000515977">
    <property type="component" value="Chromosome"/>
</dbReference>
<feature type="domain" description="Excalibur calcium-binding" evidence="1">
    <location>
        <begin position="1"/>
        <end position="29"/>
    </location>
</feature>
<name>A0A7G9QXJ6_9GAMM</name>
<dbReference type="AlphaFoldDB" id="A0A7G9QXJ6"/>
<sequence>MRSCDEAKYFIQHCPNTEMDGDGDGIPCERQWCN</sequence>
<organism evidence="2 3">
    <name type="scientific">Thermomonas brevis</name>
    <dbReference type="NCBI Taxonomy" id="215691"/>
    <lineage>
        <taxon>Bacteria</taxon>
        <taxon>Pseudomonadati</taxon>
        <taxon>Pseudomonadota</taxon>
        <taxon>Gammaproteobacteria</taxon>
        <taxon>Lysobacterales</taxon>
        <taxon>Lysobacteraceae</taxon>
        <taxon>Thermomonas</taxon>
    </lineage>
</organism>